<evidence type="ECO:0000256" key="5">
    <source>
        <dbReference type="ARBA" id="ARBA00022989"/>
    </source>
</evidence>
<dbReference type="PANTHER" id="PTHR30193">
    <property type="entry name" value="ABC TRANSPORTER PERMEASE PROTEIN"/>
    <property type="match status" value="1"/>
</dbReference>
<dbReference type="PANTHER" id="PTHR30193:SF37">
    <property type="entry name" value="INNER MEMBRANE ABC TRANSPORTER PERMEASE PROTEIN YCJO"/>
    <property type="match status" value="1"/>
</dbReference>
<dbReference type="InterPro" id="IPR000515">
    <property type="entry name" value="MetI-like"/>
</dbReference>
<feature type="transmembrane region" description="Helical" evidence="7">
    <location>
        <begin position="287"/>
        <end position="307"/>
    </location>
</feature>
<gene>
    <name evidence="8" type="ORF">BG04_3736</name>
</gene>
<name>A0A0B6AMN7_PRIM2</name>
<dbReference type="InterPro" id="IPR051393">
    <property type="entry name" value="ABC_transporter_permease"/>
</dbReference>
<evidence type="ECO:0000256" key="6">
    <source>
        <dbReference type="ARBA" id="ARBA00023136"/>
    </source>
</evidence>
<dbReference type="RefSeq" id="WP_013082365.1">
    <property type="nucleotide sequence ID" value="NZ_BCVB01000002.1"/>
</dbReference>
<dbReference type="HOGENOM" id="CLU_016047_0_0_9"/>
<dbReference type="AlphaFoldDB" id="A0A0B6AMN7"/>
<accession>A0A0B6AMN7</accession>
<dbReference type="GeneID" id="93641786"/>
<organism evidence="8 9">
    <name type="scientific">Priestia megaterium (strain ATCC 14581 / DSM 32 / CCUG 1817 / JCM 2506 / NBRC 15308 / NCIMB 9376 / NCTC 10342 / NRRL B-14308 / VKM B-512 / Ford 19)</name>
    <name type="common">Bacillus megaterium</name>
    <dbReference type="NCBI Taxonomy" id="1348623"/>
    <lineage>
        <taxon>Bacteria</taxon>
        <taxon>Bacillati</taxon>
        <taxon>Bacillota</taxon>
        <taxon>Bacilli</taxon>
        <taxon>Bacillales</taxon>
        <taxon>Bacillaceae</taxon>
        <taxon>Priestia</taxon>
    </lineage>
</organism>
<dbReference type="PATRIC" id="fig|592022.4.peg.1353"/>
<protein>
    <submittedName>
        <fullName evidence="8">Binding--dependent transport system inner membrane component family protein</fullName>
    </submittedName>
</protein>
<evidence type="ECO:0000313" key="9">
    <source>
        <dbReference type="Proteomes" id="UP000031829"/>
    </source>
</evidence>
<reference evidence="8 9" key="1">
    <citation type="journal article" date="2015" name="Genome Announc.">
        <title>Complete genome sequences for 35 biothreat assay-relevant bacillus species.</title>
        <authorList>
            <person name="Johnson S.L."/>
            <person name="Daligault H.E."/>
            <person name="Davenport K.W."/>
            <person name="Jaissle J."/>
            <person name="Frey K.G."/>
            <person name="Ladner J.T."/>
            <person name="Broomall S.M."/>
            <person name="Bishop-Lilly K.A."/>
            <person name="Bruce D.C."/>
            <person name="Gibbons H.S."/>
            <person name="Coyne S.R."/>
            <person name="Lo C.C."/>
            <person name="Meincke L."/>
            <person name="Munk A.C."/>
            <person name="Koroleva G.I."/>
            <person name="Rosenzweig C.N."/>
            <person name="Palacios G.F."/>
            <person name="Redden C.L."/>
            <person name="Minogue T.D."/>
            <person name="Chain P.S."/>
        </authorList>
    </citation>
    <scope>NUCLEOTIDE SEQUENCE [LARGE SCALE GENOMIC DNA]</scope>
    <source>
        <strain evidence="9">ATCC 14581 / DSM 32 / JCM 2506 / NBRC 15308 / NCIMB 9376 / NCTC 10342 / NRRL B-14308 / VKM B-512</strain>
    </source>
</reference>
<feature type="transmembrane region" description="Helical" evidence="7">
    <location>
        <begin position="35"/>
        <end position="60"/>
    </location>
</feature>
<evidence type="ECO:0000256" key="2">
    <source>
        <dbReference type="ARBA" id="ARBA00022448"/>
    </source>
</evidence>
<dbReference type="SUPFAM" id="SSF161098">
    <property type="entry name" value="MetI-like"/>
    <property type="match status" value="1"/>
</dbReference>
<dbReference type="Gene3D" id="1.10.3720.10">
    <property type="entry name" value="MetI-like"/>
    <property type="match status" value="1"/>
</dbReference>
<dbReference type="Proteomes" id="UP000031829">
    <property type="component" value="Chromosome"/>
</dbReference>
<keyword evidence="6 7" id="KW-0472">Membrane</keyword>
<proteinExistence type="inferred from homology"/>
<sequence>MSLKTNTSIQEEEKRTPSFSFPLFSFKSISKSRHLWLFLLPGFIIYTVFFALPTLSALFLSTTDWNGLSSQFSFVGFQNFKEILTNDAIFTQSLTNNLKFTIGVLIFQTLLSLGFALLLYKNSAWNTFYRSLFFVPTIISSVSIAFTWNFMYDPNIGGVNLFLSKIGLEHWTQSWIGNGHIAIYSLAFVQFWAHTGQMLIIFVAGIQAIPSELYEAASIDGATRWQKFKRITWPLLAPATTMVVAYTTIQSFKAFDLIIAMTNGGPSNSTEILSTLLYHEAFINFRFGYASAISVVFMIVIALLTFLQFRVLRLTKM</sequence>
<dbReference type="InterPro" id="IPR035906">
    <property type="entry name" value="MetI-like_sf"/>
</dbReference>
<dbReference type="KEGG" id="bmeg:BG04_3736"/>
<feature type="transmembrane region" description="Helical" evidence="7">
    <location>
        <begin position="181"/>
        <end position="210"/>
    </location>
</feature>
<comment type="subcellular location">
    <subcellularLocation>
        <location evidence="1 7">Cell membrane</location>
        <topology evidence="1 7">Multi-pass membrane protein</topology>
    </subcellularLocation>
</comment>
<dbReference type="PROSITE" id="PS50928">
    <property type="entry name" value="ABC_TM1"/>
    <property type="match status" value="1"/>
</dbReference>
<evidence type="ECO:0000256" key="1">
    <source>
        <dbReference type="ARBA" id="ARBA00004651"/>
    </source>
</evidence>
<evidence type="ECO:0000313" key="8">
    <source>
        <dbReference type="EMBL" id="AJI21089.1"/>
    </source>
</evidence>
<evidence type="ECO:0000256" key="4">
    <source>
        <dbReference type="ARBA" id="ARBA00022692"/>
    </source>
</evidence>
<dbReference type="Pfam" id="PF00528">
    <property type="entry name" value="BPD_transp_1"/>
    <property type="match status" value="1"/>
</dbReference>
<keyword evidence="5 7" id="KW-1133">Transmembrane helix</keyword>
<dbReference type="CDD" id="cd06261">
    <property type="entry name" value="TM_PBP2"/>
    <property type="match status" value="1"/>
</dbReference>
<keyword evidence="4 7" id="KW-0812">Transmembrane</keyword>
<evidence type="ECO:0000256" key="3">
    <source>
        <dbReference type="ARBA" id="ARBA00022475"/>
    </source>
</evidence>
<feature type="transmembrane region" description="Helical" evidence="7">
    <location>
        <begin position="100"/>
        <end position="120"/>
    </location>
</feature>
<feature type="transmembrane region" description="Helical" evidence="7">
    <location>
        <begin position="132"/>
        <end position="151"/>
    </location>
</feature>
<dbReference type="EMBL" id="CP009920">
    <property type="protein sequence ID" value="AJI21089.1"/>
    <property type="molecule type" value="Genomic_DNA"/>
</dbReference>
<keyword evidence="2 7" id="KW-0813">Transport</keyword>
<feature type="transmembrane region" description="Helical" evidence="7">
    <location>
        <begin position="231"/>
        <end position="249"/>
    </location>
</feature>
<comment type="similarity">
    <text evidence="7">Belongs to the binding-protein-dependent transport system permease family.</text>
</comment>
<dbReference type="GO" id="GO:0055085">
    <property type="term" value="P:transmembrane transport"/>
    <property type="evidence" value="ECO:0007669"/>
    <property type="project" value="InterPro"/>
</dbReference>
<evidence type="ECO:0000256" key="7">
    <source>
        <dbReference type="RuleBase" id="RU363032"/>
    </source>
</evidence>
<keyword evidence="3" id="KW-1003">Cell membrane</keyword>
<dbReference type="GO" id="GO:0005886">
    <property type="term" value="C:plasma membrane"/>
    <property type="evidence" value="ECO:0007669"/>
    <property type="project" value="UniProtKB-SubCell"/>
</dbReference>